<dbReference type="Proteomes" id="UP000309400">
    <property type="component" value="Unassembled WGS sequence"/>
</dbReference>
<organism evidence="1 2">
    <name type="scientific">Bacillus cereus</name>
    <dbReference type="NCBI Taxonomy" id="1396"/>
    <lineage>
        <taxon>Bacteria</taxon>
        <taxon>Bacillati</taxon>
        <taxon>Bacillota</taxon>
        <taxon>Bacilli</taxon>
        <taxon>Bacillales</taxon>
        <taxon>Bacillaceae</taxon>
        <taxon>Bacillus</taxon>
        <taxon>Bacillus cereus group</taxon>
    </lineage>
</organism>
<evidence type="ECO:0000313" key="2">
    <source>
        <dbReference type="Proteomes" id="UP000309400"/>
    </source>
</evidence>
<comment type="caution">
    <text evidence="1">The sequence shown here is derived from an EMBL/GenBank/DDBJ whole genome shotgun (WGS) entry which is preliminary data.</text>
</comment>
<accession>A0ABD7RHQ4</accession>
<dbReference type="EMBL" id="VDDR01000004">
    <property type="protein sequence ID" value="TNB99963.1"/>
    <property type="molecule type" value="Genomic_DNA"/>
</dbReference>
<proteinExistence type="predicted"/>
<evidence type="ECO:0008006" key="3">
    <source>
        <dbReference type="Google" id="ProtNLM"/>
    </source>
</evidence>
<dbReference type="AlphaFoldDB" id="A0ABD7RHQ4"/>
<name>A0ABD7RHQ4_BACCE</name>
<protein>
    <recommendedName>
        <fullName evidence="3">RiboL-PSP-HEPN domain-containing protein</fullName>
    </recommendedName>
</protein>
<reference evidence="1 2" key="1">
    <citation type="submission" date="2019-06" db="EMBL/GenBank/DDBJ databases">
        <title>Biocontrol Bacillus strains from Vietnam.</title>
        <authorList>
            <person name="Borriss R."/>
            <person name="Lasch P."/>
            <person name="Thanh Tam L.T."/>
        </authorList>
    </citation>
    <scope>NUCLEOTIDE SEQUENCE [LARGE SCALE GENOMIC DNA]</scope>
    <source>
        <strain evidence="1 2">A8</strain>
    </source>
</reference>
<sequence length="225" mass="26917">MYIMIAHTLAKMQLDSIRNYANEMERMNTFKLEELSKAAEEDVKRLSEEEQDEYWDYRIDEFHEFQKTFPSLLRYSIVVSTYSTIEEYLLRIVKPHMAKALGYKGVLELNPNFNDKLRKLKYKGSLQNKLGIYMNKKMDIQFPFESEEWDFMEDLNIIRNNIVHCNGRIYDDQDHEKVQKVIKLYDTISISSSNEIVLEQEFILHMISQVEVFLSLIFELANRKK</sequence>
<dbReference type="RefSeq" id="WP_042511330.1">
    <property type="nucleotide sequence ID" value="NZ_JARPPZ010000055.1"/>
</dbReference>
<evidence type="ECO:0000313" key="1">
    <source>
        <dbReference type="EMBL" id="TNB99963.1"/>
    </source>
</evidence>
<gene>
    <name evidence="1" type="ORF">FHG65_10460</name>
</gene>